<sequence length="184" mass="19557">MVRHSRRSGLLSVAFAVALISAAGTISLHSCQLFVAVASGFNKLASGPSRARGHSVPRRAEEVEVVRSIALVKVEQDIEIKLAEAEKSNDTKRITELARLLVLAKASEGAAAWQSTAELRETVGNSIAKTLSEFVGKENYDINDVAKMVDTRLTTAVSAVENVYLTREAAASAPPGSNPIVLSD</sequence>
<organism evidence="1 2">
    <name type="scientific">Polarella glacialis</name>
    <name type="common">Dinoflagellate</name>
    <dbReference type="NCBI Taxonomy" id="89957"/>
    <lineage>
        <taxon>Eukaryota</taxon>
        <taxon>Sar</taxon>
        <taxon>Alveolata</taxon>
        <taxon>Dinophyceae</taxon>
        <taxon>Suessiales</taxon>
        <taxon>Suessiaceae</taxon>
        <taxon>Polarella</taxon>
    </lineage>
</organism>
<dbReference type="EMBL" id="CAJNNW010010404">
    <property type="protein sequence ID" value="CAE8652014.1"/>
    <property type="molecule type" value="Genomic_DNA"/>
</dbReference>
<gene>
    <name evidence="1" type="ORF">PGLA2088_LOCUS9409</name>
</gene>
<evidence type="ECO:0000313" key="1">
    <source>
        <dbReference type="EMBL" id="CAE8652014.1"/>
    </source>
</evidence>
<feature type="non-terminal residue" evidence="1">
    <location>
        <position position="184"/>
    </location>
</feature>
<name>A0A813IK18_POLGL</name>
<reference evidence="1" key="1">
    <citation type="submission" date="2021-02" db="EMBL/GenBank/DDBJ databases">
        <authorList>
            <person name="Dougan E. K."/>
            <person name="Rhodes N."/>
            <person name="Thang M."/>
            <person name="Chan C."/>
        </authorList>
    </citation>
    <scope>NUCLEOTIDE SEQUENCE</scope>
</reference>
<comment type="caution">
    <text evidence="1">The sequence shown here is derived from an EMBL/GenBank/DDBJ whole genome shotgun (WGS) entry which is preliminary data.</text>
</comment>
<evidence type="ECO:0000313" key="2">
    <source>
        <dbReference type="Proteomes" id="UP000626109"/>
    </source>
</evidence>
<dbReference type="AlphaFoldDB" id="A0A813IK18"/>
<protein>
    <submittedName>
        <fullName evidence="1">Uncharacterized protein</fullName>
    </submittedName>
</protein>
<proteinExistence type="predicted"/>
<accession>A0A813IK18</accession>
<dbReference type="Proteomes" id="UP000626109">
    <property type="component" value="Unassembled WGS sequence"/>
</dbReference>